<dbReference type="EMBL" id="VXIV02001067">
    <property type="protein sequence ID" value="KAF6034454.1"/>
    <property type="molecule type" value="Genomic_DNA"/>
</dbReference>
<protein>
    <submittedName>
        <fullName evidence="2">Uncharacterized protein</fullName>
    </submittedName>
</protein>
<name>A0A7J7K932_BUGNE</name>
<evidence type="ECO:0000256" key="1">
    <source>
        <dbReference type="SAM" id="MobiDB-lite"/>
    </source>
</evidence>
<dbReference type="SUPFAM" id="SSF57997">
    <property type="entry name" value="Tropomyosin"/>
    <property type="match status" value="1"/>
</dbReference>
<comment type="caution">
    <text evidence="2">The sequence shown here is derived from an EMBL/GenBank/DDBJ whole genome shotgun (WGS) entry which is preliminary data.</text>
</comment>
<organism evidence="2 3">
    <name type="scientific">Bugula neritina</name>
    <name type="common">Brown bryozoan</name>
    <name type="synonym">Sertularia neritina</name>
    <dbReference type="NCBI Taxonomy" id="10212"/>
    <lineage>
        <taxon>Eukaryota</taxon>
        <taxon>Metazoa</taxon>
        <taxon>Spiralia</taxon>
        <taxon>Lophotrochozoa</taxon>
        <taxon>Bryozoa</taxon>
        <taxon>Gymnolaemata</taxon>
        <taxon>Cheilostomatida</taxon>
        <taxon>Flustrina</taxon>
        <taxon>Buguloidea</taxon>
        <taxon>Bugulidae</taxon>
        <taxon>Bugula</taxon>
    </lineage>
</organism>
<evidence type="ECO:0000313" key="3">
    <source>
        <dbReference type="Proteomes" id="UP000593567"/>
    </source>
</evidence>
<dbReference type="Proteomes" id="UP000593567">
    <property type="component" value="Unassembled WGS sequence"/>
</dbReference>
<proteinExistence type="predicted"/>
<evidence type="ECO:0000313" key="2">
    <source>
        <dbReference type="EMBL" id="KAF6034454.1"/>
    </source>
</evidence>
<dbReference type="AlphaFoldDB" id="A0A7J7K932"/>
<keyword evidence="3" id="KW-1185">Reference proteome</keyword>
<feature type="region of interest" description="Disordered" evidence="1">
    <location>
        <begin position="1"/>
        <end position="63"/>
    </location>
</feature>
<gene>
    <name evidence="2" type="ORF">EB796_007230</name>
</gene>
<sequence length="200" mass="21820">MEGHLDSGVEYSGNEDLVNAEGDLPNAEGDIANAEGNLANTEGDLPNAEGDIANAEGDLPNAEEDLPNAEEAEIQPAHALPAHAEEANVDLRQHVPLEPDILVVEGPYVKRISPEPRDRQSAVFSLLDARQREHQHAAQQPHDDIWAEPLPVDDPREPQLAEDIFSIPEEFFTVPEEILPVVGISYAIIARGKFTCYAIL</sequence>
<reference evidence="2" key="1">
    <citation type="submission" date="2020-06" db="EMBL/GenBank/DDBJ databases">
        <title>Draft genome of Bugula neritina, a colonial animal packing powerful symbionts and potential medicines.</title>
        <authorList>
            <person name="Rayko M."/>
        </authorList>
    </citation>
    <scope>NUCLEOTIDE SEQUENCE [LARGE SCALE GENOMIC DNA]</scope>
    <source>
        <strain evidence="2">Kwan_BN1</strain>
    </source>
</reference>
<dbReference type="Gene3D" id="1.20.5.340">
    <property type="match status" value="1"/>
</dbReference>
<accession>A0A7J7K932</accession>